<proteinExistence type="predicted"/>
<feature type="transmembrane region" description="Helical" evidence="1">
    <location>
        <begin position="9"/>
        <end position="28"/>
    </location>
</feature>
<evidence type="ECO:0000313" key="2">
    <source>
        <dbReference type="EMBL" id="MFD1220817.1"/>
    </source>
</evidence>
<feature type="transmembrane region" description="Helical" evidence="1">
    <location>
        <begin position="70"/>
        <end position="89"/>
    </location>
</feature>
<keyword evidence="1" id="KW-1133">Transmembrane helix</keyword>
<comment type="caution">
    <text evidence="2">The sequence shown here is derived from an EMBL/GenBank/DDBJ whole genome shotgun (WGS) entry which is preliminary data.</text>
</comment>
<evidence type="ECO:0000313" key="3">
    <source>
        <dbReference type="Proteomes" id="UP001597180"/>
    </source>
</evidence>
<gene>
    <name evidence="2" type="ORF">ACFQ4B_11840</name>
</gene>
<reference evidence="3" key="1">
    <citation type="journal article" date="2019" name="Int. J. Syst. Evol. Microbiol.">
        <title>The Global Catalogue of Microorganisms (GCM) 10K type strain sequencing project: providing services to taxonomists for standard genome sequencing and annotation.</title>
        <authorList>
            <consortium name="The Broad Institute Genomics Platform"/>
            <consortium name="The Broad Institute Genome Sequencing Center for Infectious Disease"/>
            <person name="Wu L."/>
            <person name="Ma J."/>
        </authorList>
    </citation>
    <scope>NUCLEOTIDE SEQUENCE [LARGE SCALE GENOMIC DNA]</scope>
    <source>
        <strain evidence="3">CCUG 53270</strain>
    </source>
</reference>
<dbReference type="EMBL" id="JBHTLU010000013">
    <property type="protein sequence ID" value="MFD1220817.1"/>
    <property type="molecule type" value="Genomic_DNA"/>
</dbReference>
<accession>A0ABW3UKK5</accession>
<sequence>MHKRYRQTMIMLMLLSLFQIYWSAYTLLFDRGSAIQVISGIGLLLQSLTVFTVTVLEWSYSESRWFHRAYMAATYIAVVGFGLCASIFIQQGIFSIDSMKVLISVVTTLILIQKYNLVYRE</sequence>
<keyword evidence="3" id="KW-1185">Reference proteome</keyword>
<dbReference type="Proteomes" id="UP001597180">
    <property type="component" value="Unassembled WGS sequence"/>
</dbReference>
<protein>
    <submittedName>
        <fullName evidence="2">Uncharacterized protein</fullName>
    </submittedName>
</protein>
<evidence type="ECO:0000256" key="1">
    <source>
        <dbReference type="SAM" id="Phobius"/>
    </source>
</evidence>
<feature type="transmembrane region" description="Helical" evidence="1">
    <location>
        <begin position="34"/>
        <end position="58"/>
    </location>
</feature>
<feature type="transmembrane region" description="Helical" evidence="1">
    <location>
        <begin position="101"/>
        <end position="119"/>
    </location>
</feature>
<name>A0ABW3UKK5_9BACL</name>
<dbReference type="RefSeq" id="WP_345587370.1">
    <property type="nucleotide sequence ID" value="NZ_BAABJG010000006.1"/>
</dbReference>
<organism evidence="2 3">
    <name type="scientific">Paenibacillus vulneris</name>
    <dbReference type="NCBI Taxonomy" id="1133364"/>
    <lineage>
        <taxon>Bacteria</taxon>
        <taxon>Bacillati</taxon>
        <taxon>Bacillota</taxon>
        <taxon>Bacilli</taxon>
        <taxon>Bacillales</taxon>
        <taxon>Paenibacillaceae</taxon>
        <taxon>Paenibacillus</taxon>
    </lineage>
</organism>
<keyword evidence="1" id="KW-0812">Transmembrane</keyword>
<keyword evidence="1" id="KW-0472">Membrane</keyword>